<dbReference type="Pfam" id="PF07311">
    <property type="entry name" value="Dodecin"/>
    <property type="match status" value="1"/>
</dbReference>
<dbReference type="SUPFAM" id="SSF89807">
    <property type="entry name" value="Dodecin-like"/>
    <property type="match status" value="1"/>
</dbReference>
<accession>A0A1F2PBE5</accession>
<dbReference type="PANTHER" id="PTHR39324">
    <property type="entry name" value="CALCIUM DODECIN"/>
    <property type="match status" value="1"/>
</dbReference>
<dbReference type="InterPro" id="IPR036694">
    <property type="entry name" value="Dodecin-like_sf"/>
</dbReference>
<gene>
    <name evidence="1" type="ORF">SCAL_000406</name>
</gene>
<dbReference type="InterPro" id="IPR009923">
    <property type="entry name" value="Dodecin"/>
</dbReference>
<name>A0A1F2PBE5_9EURY</name>
<evidence type="ECO:0000313" key="1">
    <source>
        <dbReference type="EMBL" id="OFV68730.1"/>
    </source>
</evidence>
<organism evidence="1 2">
    <name type="scientific">Candidatus Syntropharchaeum caldarium</name>
    <dbReference type="NCBI Taxonomy" id="1838285"/>
    <lineage>
        <taxon>Archaea</taxon>
        <taxon>Methanobacteriati</taxon>
        <taxon>Methanobacteriota</taxon>
        <taxon>Stenosarchaea group</taxon>
        <taxon>Methanomicrobia</taxon>
        <taxon>Methanosarcinales</taxon>
        <taxon>ANME-2 cluster</taxon>
        <taxon>Candidatus Syntropharchaeum</taxon>
    </lineage>
</organism>
<protein>
    <submittedName>
        <fullName evidence="1">Dodecin flavoprotein</fullName>
    </submittedName>
</protein>
<proteinExistence type="predicted"/>
<dbReference type="AlphaFoldDB" id="A0A1F2PBE5"/>
<dbReference type="InterPro" id="IPR025543">
    <property type="entry name" value="Dodecin-like"/>
</dbReference>
<dbReference type="PANTHER" id="PTHR39324:SF1">
    <property type="entry name" value="CALCIUM DODECIN"/>
    <property type="match status" value="1"/>
</dbReference>
<dbReference type="Gene3D" id="3.30.1660.10">
    <property type="entry name" value="Flavin-binding protein dodecin"/>
    <property type="match status" value="1"/>
</dbReference>
<comment type="caution">
    <text evidence="1">The sequence shown here is derived from an EMBL/GenBank/DDBJ whole genome shotgun (WGS) entry which is preliminary data.</text>
</comment>
<evidence type="ECO:0000313" key="2">
    <source>
        <dbReference type="Proteomes" id="UP000186940"/>
    </source>
</evidence>
<keyword evidence="2" id="KW-1185">Reference proteome</keyword>
<sequence>MVYKSINIVGISPDSWEGAIQNAIEEAAKTVRGIGRVIVNAMDVKVKDDKIISYRVDTNIYFKIER</sequence>
<reference evidence="1" key="1">
    <citation type="submission" date="2016-05" db="EMBL/GenBank/DDBJ databases">
        <title>Microbial consortia oxidize butane by reversing methanogenesis.</title>
        <authorList>
            <person name="Laso-Perez R."/>
            <person name="Richter M."/>
            <person name="Wegener G."/>
            <person name="Musat F."/>
        </authorList>
    </citation>
    <scope>NUCLEOTIDE SEQUENCE [LARGE SCALE GENOMIC DNA]</scope>
    <source>
        <strain evidence="1">BOX2</strain>
    </source>
</reference>
<dbReference type="EMBL" id="LYOS01000001">
    <property type="protein sequence ID" value="OFV68730.1"/>
    <property type="molecule type" value="Genomic_DNA"/>
</dbReference>
<dbReference type="Proteomes" id="UP000186940">
    <property type="component" value="Unassembled WGS sequence"/>
</dbReference>
<dbReference type="STRING" id="1838285.SCAL_000406"/>